<evidence type="ECO:0000259" key="1">
    <source>
        <dbReference type="PROSITE" id="PS50206"/>
    </source>
</evidence>
<dbReference type="PANTHER" id="PTHR43031">
    <property type="entry name" value="FAD-DEPENDENT OXIDOREDUCTASE"/>
    <property type="match status" value="1"/>
</dbReference>
<dbReference type="Pfam" id="PF00581">
    <property type="entry name" value="Rhodanese"/>
    <property type="match status" value="1"/>
</dbReference>
<reference evidence="2 3" key="2">
    <citation type="journal article" date="2010" name="Stand. Genomic Sci.">
        <title>Complete genome sequence of Kribbella flavida type strain (IFO 14399).</title>
        <authorList>
            <person name="Pukall R."/>
            <person name="Lapidus A."/>
            <person name="Glavina Del Rio T."/>
            <person name="Copeland A."/>
            <person name="Tice H."/>
            <person name="Cheng J.-F."/>
            <person name="Lucas S."/>
            <person name="Chen F."/>
            <person name="Nolan M."/>
            <person name="LaButti K."/>
            <person name="Pati A."/>
            <person name="Ivanova N."/>
            <person name="Mavrommatis K."/>
            <person name="Mikhailova N."/>
            <person name="Pitluck S."/>
            <person name="Bruce D."/>
            <person name="Goodwin L."/>
            <person name="Land M."/>
            <person name="Hauser L."/>
            <person name="Chang Y.-J."/>
            <person name="Jeffries C.D."/>
            <person name="Chen A."/>
            <person name="Palaniappan K."/>
            <person name="Chain P."/>
            <person name="Rohde M."/>
            <person name="Goeker M."/>
            <person name="Bristow J."/>
            <person name="Eisen J.A."/>
            <person name="Markowitz V."/>
            <person name="Hugenholtz P."/>
            <person name="Kyrpides N.C."/>
            <person name="Klenk H.-P."/>
            <person name="Brettin T."/>
        </authorList>
    </citation>
    <scope>NUCLEOTIDE SEQUENCE [LARGE SCALE GENOMIC DNA]</scope>
    <source>
        <strain evidence="3">DSM 17836 / JCM 10339 / NBRC 14399</strain>
    </source>
</reference>
<accession>D2PYR0</accession>
<dbReference type="HOGENOM" id="CLU_089574_4_1_11"/>
<evidence type="ECO:0000313" key="3">
    <source>
        <dbReference type="Proteomes" id="UP000007967"/>
    </source>
</evidence>
<dbReference type="eggNOG" id="COG0607">
    <property type="taxonomic scope" value="Bacteria"/>
</dbReference>
<dbReference type="EMBL" id="CP001736">
    <property type="protein sequence ID" value="ADB29906.1"/>
    <property type="molecule type" value="Genomic_DNA"/>
</dbReference>
<dbReference type="PROSITE" id="PS50206">
    <property type="entry name" value="RHODANESE_3"/>
    <property type="match status" value="1"/>
</dbReference>
<dbReference type="PANTHER" id="PTHR43031:SF1">
    <property type="entry name" value="PYRIDINE NUCLEOTIDE-DISULPHIDE OXIDOREDUCTASE"/>
    <property type="match status" value="1"/>
</dbReference>
<gene>
    <name evidence="2" type="ordered locus">Kfla_0787</name>
</gene>
<dbReference type="SMART" id="SM00450">
    <property type="entry name" value="RHOD"/>
    <property type="match status" value="1"/>
</dbReference>
<dbReference type="InterPro" id="IPR050229">
    <property type="entry name" value="GlpE_sulfurtransferase"/>
</dbReference>
<organism evidence="2 3">
    <name type="scientific">Kribbella flavida (strain DSM 17836 / JCM 10339 / NBRC 14399)</name>
    <dbReference type="NCBI Taxonomy" id="479435"/>
    <lineage>
        <taxon>Bacteria</taxon>
        <taxon>Bacillati</taxon>
        <taxon>Actinomycetota</taxon>
        <taxon>Actinomycetes</taxon>
        <taxon>Propionibacteriales</taxon>
        <taxon>Kribbellaceae</taxon>
        <taxon>Kribbella</taxon>
    </lineage>
</organism>
<evidence type="ECO:0000313" key="2">
    <source>
        <dbReference type="EMBL" id="ADB29906.1"/>
    </source>
</evidence>
<dbReference type="InterPro" id="IPR001763">
    <property type="entry name" value="Rhodanese-like_dom"/>
</dbReference>
<name>D2PYR0_KRIFD</name>
<sequence>MAVGHFCHCSPACPLRHAEGSTRSRSSPMSAVLQTPPAAAQTAAAHFAGRLAFETDPSDVAADIGAGVTGWVLVDSRSQESWDQGHVPGALHLPTREIAARAASVVPAGAAVVTYCWGPACNGGTKAALEFAKLGYPVKEMIGGFEYWTREGLPVETSEGITRRPVDPLVAPRNVACAC</sequence>
<protein>
    <submittedName>
        <fullName evidence="2">Rhodanese domain protein</fullName>
    </submittedName>
</protein>
<dbReference type="InterPro" id="IPR036873">
    <property type="entry name" value="Rhodanese-like_dom_sf"/>
</dbReference>
<feature type="domain" description="Rhodanese" evidence="1">
    <location>
        <begin position="67"/>
        <end position="157"/>
    </location>
</feature>
<dbReference type="Gene3D" id="3.40.250.10">
    <property type="entry name" value="Rhodanese-like domain"/>
    <property type="match status" value="1"/>
</dbReference>
<dbReference type="AlphaFoldDB" id="D2PYR0"/>
<proteinExistence type="predicted"/>
<dbReference type="SUPFAM" id="SSF52821">
    <property type="entry name" value="Rhodanese/Cell cycle control phosphatase"/>
    <property type="match status" value="1"/>
</dbReference>
<reference evidence="3" key="1">
    <citation type="submission" date="2009-09" db="EMBL/GenBank/DDBJ databases">
        <title>The complete genome of Kribbella flavida DSM 17836.</title>
        <authorList>
            <consortium name="US DOE Joint Genome Institute (JGI-PGF)"/>
            <person name="Lucas S."/>
            <person name="Copeland A."/>
            <person name="Lapidus A."/>
            <person name="Glavina del Rio T."/>
            <person name="Dalin E."/>
            <person name="Tice H."/>
            <person name="Bruce D."/>
            <person name="Goodwin L."/>
            <person name="Pitluck S."/>
            <person name="Kyrpides N."/>
            <person name="Mavromatis K."/>
            <person name="Ivanova N."/>
            <person name="Saunders E."/>
            <person name="Brettin T."/>
            <person name="Detter J.C."/>
            <person name="Han C."/>
            <person name="Larimer F."/>
            <person name="Land M."/>
            <person name="Hauser L."/>
            <person name="Markowitz V."/>
            <person name="Cheng J.-F."/>
            <person name="Hugenholtz P."/>
            <person name="Woyke T."/>
            <person name="Wu D."/>
            <person name="Pukall R."/>
            <person name="Klenk H.-P."/>
            <person name="Eisen J.A."/>
        </authorList>
    </citation>
    <scope>NUCLEOTIDE SEQUENCE [LARGE SCALE GENOMIC DNA]</scope>
    <source>
        <strain evidence="3">DSM 17836 / JCM 10339 / NBRC 14399</strain>
    </source>
</reference>
<dbReference type="KEGG" id="kfl:Kfla_0787"/>
<keyword evidence="3" id="KW-1185">Reference proteome</keyword>
<dbReference type="STRING" id="479435.Kfla_0787"/>
<dbReference type="Proteomes" id="UP000007967">
    <property type="component" value="Chromosome"/>
</dbReference>